<evidence type="ECO:0000313" key="5">
    <source>
        <dbReference type="RefSeq" id="XP_012890117.1"/>
    </source>
</evidence>
<dbReference type="InterPro" id="IPR003961">
    <property type="entry name" value="FN3_dom"/>
</dbReference>
<dbReference type="GO" id="GO:0004896">
    <property type="term" value="F:cytokine receptor activity"/>
    <property type="evidence" value="ECO:0007669"/>
    <property type="project" value="TreeGrafter"/>
</dbReference>
<dbReference type="KEGG" id="dord:105999596"/>
<evidence type="ECO:0000313" key="4">
    <source>
        <dbReference type="Proteomes" id="UP000081671"/>
    </source>
</evidence>
<keyword evidence="1" id="KW-0812">Transmembrane</keyword>
<dbReference type="GeneID" id="105999596"/>
<dbReference type="FunFam" id="2.60.40.10:FF:001093">
    <property type="entry name" value="Interleukin 20 receptor subunit beta"/>
    <property type="match status" value="1"/>
</dbReference>
<keyword evidence="1" id="KW-0472">Membrane</keyword>
<dbReference type="AlphaFoldDB" id="A0A1S3GQ79"/>
<dbReference type="STRING" id="10020.ENSDORP00000011665"/>
<keyword evidence="2" id="KW-0732">Signal</keyword>
<dbReference type="RefSeq" id="XP_012890117.1">
    <property type="nucleotide sequence ID" value="XM_013034663.1"/>
</dbReference>
<keyword evidence="5" id="KW-0675">Receptor</keyword>
<dbReference type="CDD" id="cd00063">
    <property type="entry name" value="FN3"/>
    <property type="match status" value="1"/>
</dbReference>
<feature type="transmembrane region" description="Helical" evidence="1">
    <location>
        <begin position="225"/>
        <end position="247"/>
    </location>
</feature>
<dbReference type="FunFam" id="2.60.40.10:FF:001006">
    <property type="entry name" value="Interleukin 20 receptor subunit beta"/>
    <property type="match status" value="1"/>
</dbReference>
<dbReference type="Gene3D" id="2.60.40.10">
    <property type="entry name" value="Immunoglobulins"/>
    <property type="match status" value="2"/>
</dbReference>
<dbReference type="PROSITE" id="PS50853">
    <property type="entry name" value="FN3"/>
    <property type="match status" value="1"/>
</dbReference>
<evidence type="ECO:0000256" key="1">
    <source>
        <dbReference type="SAM" id="Phobius"/>
    </source>
</evidence>
<protein>
    <submittedName>
        <fullName evidence="5">Interleukin-20 receptor subunit beta</fullName>
    </submittedName>
</protein>
<dbReference type="Pfam" id="PF09294">
    <property type="entry name" value="Interfer-bind"/>
    <property type="match status" value="1"/>
</dbReference>
<dbReference type="GO" id="GO:0005886">
    <property type="term" value="C:plasma membrane"/>
    <property type="evidence" value="ECO:0007669"/>
    <property type="project" value="TreeGrafter"/>
</dbReference>
<dbReference type="OrthoDB" id="8704831at2759"/>
<accession>A0A1S3GQ79</accession>
<dbReference type="InterPro" id="IPR050650">
    <property type="entry name" value="Type-II_Cytokine-TF_Rcpt"/>
</dbReference>
<keyword evidence="1" id="KW-1133">Transmembrane helix</keyword>
<dbReference type="Pfam" id="PF01108">
    <property type="entry name" value="Tissue_fac"/>
    <property type="match status" value="1"/>
</dbReference>
<dbReference type="GO" id="GO:0042015">
    <property type="term" value="F:interleukin-20 binding"/>
    <property type="evidence" value="ECO:0007669"/>
    <property type="project" value="TreeGrafter"/>
</dbReference>
<dbReference type="PANTHER" id="PTHR20859">
    <property type="entry name" value="INTERFERON/INTERLEUKIN RECEPTOR"/>
    <property type="match status" value="1"/>
</dbReference>
<proteinExistence type="predicted"/>
<dbReference type="InterPro" id="IPR036116">
    <property type="entry name" value="FN3_sf"/>
</dbReference>
<name>A0A1S3GQ79_DIPOR</name>
<dbReference type="InParanoid" id="A0A1S3GQ79"/>
<dbReference type="InterPro" id="IPR015373">
    <property type="entry name" value="Interferon/interleukin_rcp_dom"/>
</dbReference>
<dbReference type="FunCoup" id="A0A1S3GQ79">
    <property type="interactions" value="302"/>
</dbReference>
<dbReference type="CTD" id="53833"/>
<organism evidence="4 5">
    <name type="scientific">Dipodomys ordii</name>
    <name type="common">Ord's kangaroo rat</name>
    <dbReference type="NCBI Taxonomy" id="10020"/>
    <lineage>
        <taxon>Eukaryota</taxon>
        <taxon>Metazoa</taxon>
        <taxon>Chordata</taxon>
        <taxon>Craniata</taxon>
        <taxon>Vertebrata</taxon>
        <taxon>Euteleostomi</taxon>
        <taxon>Mammalia</taxon>
        <taxon>Eutheria</taxon>
        <taxon>Euarchontoglires</taxon>
        <taxon>Glires</taxon>
        <taxon>Rodentia</taxon>
        <taxon>Castorimorpha</taxon>
        <taxon>Heteromyidae</taxon>
        <taxon>Dipodomyinae</taxon>
        <taxon>Dipodomys</taxon>
    </lineage>
</organism>
<reference evidence="5" key="1">
    <citation type="submission" date="2025-08" db="UniProtKB">
        <authorList>
            <consortium name="RefSeq"/>
        </authorList>
    </citation>
    <scope>IDENTIFICATION</scope>
    <source>
        <tissue evidence="5">Kidney</tissue>
    </source>
</reference>
<feature type="domain" description="Fibronectin type-III" evidence="3">
    <location>
        <begin position="32"/>
        <end position="131"/>
    </location>
</feature>
<dbReference type="PANTHER" id="PTHR20859:SF48">
    <property type="entry name" value="INTERLEUKIN-20 RECEPTOR SUBUNIT BETA"/>
    <property type="match status" value="1"/>
</dbReference>
<keyword evidence="4" id="KW-1185">Reference proteome</keyword>
<dbReference type="InterPro" id="IPR013783">
    <property type="entry name" value="Ig-like_fold"/>
</dbReference>
<feature type="chain" id="PRO_5010349747" evidence="2">
    <location>
        <begin position="25"/>
        <end position="315"/>
    </location>
</feature>
<feature type="signal peptide" evidence="2">
    <location>
        <begin position="1"/>
        <end position="24"/>
    </location>
</feature>
<evidence type="ECO:0000256" key="2">
    <source>
        <dbReference type="SAM" id="SignalP"/>
    </source>
</evidence>
<dbReference type="SUPFAM" id="SSF49265">
    <property type="entry name" value="Fibronectin type III"/>
    <property type="match status" value="2"/>
</dbReference>
<gene>
    <name evidence="5" type="primary">Il20rb</name>
</gene>
<evidence type="ECO:0000259" key="3">
    <source>
        <dbReference type="PROSITE" id="PS50853"/>
    </source>
</evidence>
<dbReference type="Proteomes" id="UP000081671">
    <property type="component" value="Unplaced"/>
</dbReference>
<sequence>MVLEGTWTSLFTWVFCTLIPCSLTDPGAVVPAPQNLSVHSANMKHLLVWSPVILPGETVHYWVEYQGEYESLYMSHVWIPSSWCSPTPGPECDVTDDITATVPYRLRVRATSGPRASAWSALKPPFNRNSTLLLPPRMAVRKDGSHLVIELEDLGPQFEFFVTFWRKAPGAKEHAKVVRSVGFPVYLGAMEPGAVYCVKARALVRAIARRSAFSQAQCVEVQGEALPLGLALFAFVAFMLFLVALPVSIWKTGQLLRYCCCPMAVLPDTLKITNPSQKLAPCRREEKVDVCVMTDRAAPRRGLPHAELADVGEGP</sequence>